<dbReference type="InterPro" id="IPR051833">
    <property type="entry name" value="TC-DDR_regulator"/>
</dbReference>
<comment type="similarity">
    <text evidence="4">Belongs to the DEF1 family.</text>
</comment>
<evidence type="ECO:0000256" key="15">
    <source>
        <dbReference type="ARBA" id="ARBA00023242"/>
    </source>
</evidence>
<reference evidence="18 19" key="1">
    <citation type="journal article" date="2024" name="Commun. Biol.">
        <title>Comparative genomic analysis of thermophilic fungi reveals convergent evolutionary adaptations and gene losses.</title>
        <authorList>
            <person name="Steindorff A.S."/>
            <person name="Aguilar-Pontes M.V."/>
            <person name="Robinson A.J."/>
            <person name="Andreopoulos B."/>
            <person name="LaButti K."/>
            <person name="Kuo A."/>
            <person name="Mondo S."/>
            <person name="Riley R."/>
            <person name="Otillar R."/>
            <person name="Haridas S."/>
            <person name="Lipzen A."/>
            <person name="Grimwood J."/>
            <person name="Schmutz J."/>
            <person name="Clum A."/>
            <person name="Reid I.D."/>
            <person name="Moisan M.C."/>
            <person name="Butler G."/>
            <person name="Nguyen T.T.M."/>
            <person name="Dewar K."/>
            <person name="Conant G."/>
            <person name="Drula E."/>
            <person name="Henrissat B."/>
            <person name="Hansel C."/>
            <person name="Singer S."/>
            <person name="Hutchinson M.I."/>
            <person name="de Vries R.P."/>
            <person name="Natvig D.O."/>
            <person name="Powell A.J."/>
            <person name="Tsang A."/>
            <person name="Grigoriev I.V."/>
        </authorList>
    </citation>
    <scope>NUCLEOTIDE SEQUENCE [LARGE SCALE GENOMIC DNA]</scope>
    <source>
        <strain evidence="18 19">CBS 620.91</strain>
    </source>
</reference>
<feature type="compositionally biased region" description="Low complexity" evidence="16">
    <location>
        <begin position="823"/>
        <end position="855"/>
    </location>
</feature>
<protein>
    <recommendedName>
        <fullName evidence="5">RNA polymerase II degradation factor 1</fullName>
    </recommendedName>
</protein>
<accession>A0ABR3VBS8</accession>
<evidence type="ECO:0000256" key="4">
    <source>
        <dbReference type="ARBA" id="ARBA00005491"/>
    </source>
</evidence>
<feature type="compositionally biased region" description="Low complexity" evidence="16">
    <location>
        <begin position="127"/>
        <end position="150"/>
    </location>
</feature>
<keyword evidence="11" id="KW-0832">Ubl conjugation</keyword>
<evidence type="ECO:0000256" key="9">
    <source>
        <dbReference type="ARBA" id="ARBA00022763"/>
    </source>
</evidence>
<feature type="compositionally biased region" description="Low complexity" evidence="16">
    <location>
        <begin position="800"/>
        <end position="812"/>
    </location>
</feature>
<evidence type="ECO:0000256" key="8">
    <source>
        <dbReference type="ARBA" id="ARBA00022553"/>
    </source>
</evidence>
<feature type="compositionally biased region" description="Low complexity" evidence="16">
    <location>
        <begin position="384"/>
        <end position="401"/>
    </location>
</feature>
<feature type="compositionally biased region" description="Pro residues" evidence="16">
    <location>
        <begin position="279"/>
        <end position="318"/>
    </location>
</feature>
<gene>
    <name evidence="18" type="ORF">VTJ49DRAFT_2046</name>
</gene>
<keyword evidence="7" id="KW-0963">Cytoplasm</keyword>
<evidence type="ECO:0000256" key="13">
    <source>
        <dbReference type="ARBA" id="ARBA00023125"/>
    </source>
</evidence>
<keyword evidence="13" id="KW-0238">DNA-binding</keyword>
<keyword evidence="14" id="KW-0234">DNA repair</keyword>
<dbReference type="EMBL" id="JAZGSY010000184">
    <property type="protein sequence ID" value="KAL1838952.1"/>
    <property type="molecule type" value="Genomic_DNA"/>
</dbReference>
<evidence type="ECO:0000256" key="2">
    <source>
        <dbReference type="ARBA" id="ARBA00004496"/>
    </source>
</evidence>
<evidence type="ECO:0000256" key="7">
    <source>
        <dbReference type="ARBA" id="ARBA00022490"/>
    </source>
</evidence>
<keyword evidence="19" id="KW-1185">Reference proteome</keyword>
<proteinExistence type="inferred from homology"/>
<comment type="caution">
    <text evidence="18">The sequence shown here is derived from an EMBL/GenBank/DDBJ whole genome shotgun (WGS) entry which is preliminary data.</text>
</comment>
<evidence type="ECO:0000256" key="16">
    <source>
        <dbReference type="SAM" id="MobiDB-lite"/>
    </source>
</evidence>
<evidence type="ECO:0000256" key="5">
    <source>
        <dbReference type="ARBA" id="ARBA00020536"/>
    </source>
</evidence>
<feature type="region of interest" description="Disordered" evidence="16">
    <location>
        <begin position="105"/>
        <end position="318"/>
    </location>
</feature>
<dbReference type="Pfam" id="PF02845">
    <property type="entry name" value="CUE"/>
    <property type="match status" value="1"/>
</dbReference>
<dbReference type="InterPro" id="IPR009060">
    <property type="entry name" value="UBA-like_sf"/>
</dbReference>
<feature type="compositionally biased region" description="Polar residues" evidence="16">
    <location>
        <begin position="515"/>
        <end position="545"/>
    </location>
</feature>
<dbReference type="PANTHER" id="PTHR16308:SF13">
    <property type="entry name" value="PROTEIN LINGERER"/>
    <property type="match status" value="1"/>
</dbReference>
<comment type="subcellular location">
    <subcellularLocation>
        <location evidence="3">Chromosome</location>
        <location evidence="3">Telomere</location>
    </subcellularLocation>
    <subcellularLocation>
        <location evidence="2">Cytoplasm</location>
    </subcellularLocation>
    <subcellularLocation>
        <location evidence="1">Nucleus</location>
    </subcellularLocation>
</comment>
<feature type="region of interest" description="Disordered" evidence="16">
    <location>
        <begin position="748"/>
        <end position="777"/>
    </location>
</feature>
<organism evidence="18 19">
    <name type="scientific">Humicola insolens</name>
    <name type="common">Soft-rot fungus</name>
    <dbReference type="NCBI Taxonomy" id="85995"/>
    <lineage>
        <taxon>Eukaryota</taxon>
        <taxon>Fungi</taxon>
        <taxon>Dikarya</taxon>
        <taxon>Ascomycota</taxon>
        <taxon>Pezizomycotina</taxon>
        <taxon>Sordariomycetes</taxon>
        <taxon>Sordariomycetidae</taxon>
        <taxon>Sordariales</taxon>
        <taxon>Chaetomiaceae</taxon>
        <taxon>Mycothermus</taxon>
    </lineage>
</organism>
<evidence type="ECO:0000259" key="17">
    <source>
        <dbReference type="PROSITE" id="PS51140"/>
    </source>
</evidence>
<keyword evidence="6" id="KW-0158">Chromosome</keyword>
<sequence>MTEVQSRPSATRGRHSGRGGRGGIAARGGGRAGGRPNGDSKQDPDSSLPTLEDEGEIADLKQQYGSKVDTIKEMFPDWTSVDILFALQETDGDENLAVTRMAEGTISRWSEVSSQKKDRTRTKAKTDSTPTDSAHGAGPRASRGGRAADSGRGRGRGGARGKPAHPATNGTRVKESQPLSVPTEEVSEWNTKPKEDTPAVDGPAATQPPAASTAPTTTAPPSAPKPAPAAPPAKTWASMLRQSTAPKPAPKPKEPPTKAPEPVIEPLPAAEPAHAEPEAPAPAPAPVEEPVPEPQAEPAPAPAPAAEPAPAPPAPVVPVVPAIPSVVVPEVALPPSKDQLTEQNLDQIKDDSHPPVTETAASEAADSWDPRGAMRSATGTPISASQQQHQQAARAAGKPAARTPVHHPRRMLDQLEAVRMPGNREVDRAAVQFGAFSLNGPIDDDVDGDREEPETRPQPPQDSPVAHPRTSLPPAQPTPVPDAFPSQKPATSQIPTGPAAAASSAPQAGTPATSQGTVQQPAAQNNQQFGRFGQPSAQDSSSFPTSKPFEPFGQQPTASAAQSQFEGGFQGQTQAQGTQQPSQQQQPGGPFSSAPSDFSSYYTADHPSRFNYYNQSFGPQGQQDNLSSQPQRGFSGYTAPGSDNLGQYPQSGAQSRFGGSTVADSQTATTAAPGQATTQAQSGPGTQNQIHGQQPPEYPYNTPYFPNYYYNMGYAGYGQGGYPYGKGNFGLPNQYGVNPSAPHAYPSSAFGGSGLNRDDYRVGSGQSSQPGLAGGFGGVHDAFGRGASAYQSQTGQSFNAPGSQAGAGPSAGDDLKPFGDAKAAGGPSPSLGGPSPSLAGPSPSLGGAARPGSAANSGPSQAGLPPPQSSQQSNINAGPYGYGSPAGFGQNFGSYGNYGAYYPRNGAGWGSNY</sequence>
<feature type="compositionally biased region" description="Polar residues" evidence="16">
    <location>
        <begin position="611"/>
        <end position="632"/>
    </location>
</feature>
<feature type="compositionally biased region" description="Low complexity" evidence="16">
    <location>
        <begin position="203"/>
        <end position="220"/>
    </location>
</feature>
<keyword evidence="15" id="KW-0539">Nucleus</keyword>
<keyword evidence="10" id="KW-0833">Ubl conjugation pathway</keyword>
<keyword evidence="12" id="KW-0779">Telomere</keyword>
<evidence type="ECO:0000256" key="11">
    <source>
        <dbReference type="ARBA" id="ARBA00022843"/>
    </source>
</evidence>
<evidence type="ECO:0000256" key="10">
    <source>
        <dbReference type="ARBA" id="ARBA00022786"/>
    </source>
</evidence>
<dbReference type="CDD" id="cd14368">
    <property type="entry name" value="CUE_DEF1_like"/>
    <property type="match status" value="1"/>
</dbReference>
<keyword evidence="8" id="KW-0597">Phosphoprotein</keyword>
<evidence type="ECO:0000313" key="18">
    <source>
        <dbReference type="EMBL" id="KAL1838952.1"/>
    </source>
</evidence>
<dbReference type="PANTHER" id="PTHR16308">
    <property type="entry name" value="UBIQUITIN ASSOCIATED PROTEIN 2-LIKE/LINGERER"/>
    <property type="match status" value="1"/>
</dbReference>
<feature type="region of interest" description="Disordered" evidence="16">
    <location>
        <begin position="334"/>
        <end position="415"/>
    </location>
</feature>
<evidence type="ECO:0000313" key="19">
    <source>
        <dbReference type="Proteomes" id="UP001583172"/>
    </source>
</evidence>
<evidence type="ECO:0000256" key="12">
    <source>
        <dbReference type="ARBA" id="ARBA00022895"/>
    </source>
</evidence>
<feature type="compositionally biased region" description="Acidic residues" evidence="16">
    <location>
        <begin position="442"/>
        <end position="452"/>
    </location>
</feature>
<dbReference type="Proteomes" id="UP001583172">
    <property type="component" value="Unassembled WGS sequence"/>
</dbReference>
<evidence type="ECO:0000256" key="6">
    <source>
        <dbReference type="ARBA" id="ARBA00022454"/>
    </source>
</evidence>
<feature type="compositionally biased region" description="Low complexity" evidence="16">
    <location>
        <begin position="560"/>
        <end position="595"/>
    </location>
</feature>
<keyword evidence="9" id="KW-0227">DNA damage</keyword>
<feature type="region of interest" description="Disordered" evidence="16">
    <location>
        <begin position="431"/>
        <end position="699"/>
    </location>
</feature>
<name>A0ABR3VBS8_HUMIN</name>
<feature type="region of interest" description="Disordered" evidence="16">
    <location>
        <begin position="791"/>
        <end position="883"/>
    </location>
</feature>
<feature type="compositionally biased region" description="Polar residues" evidence="16">
    <location>
        <begin position="644"/>
        <end position="665"/>
    </location>
</feature>
<evidence type="ECO:0000256" key="1">
    <source>
        <dbReference type="ARBA" id="ARBA00004123"/>
    </source>
</evidence>
<feature type="compositionally biased region" description="Basic residues" evidence="16">
    <location>
        <begin position="153"/>
        <end position="163"/>
    </location>
</feature>
<feature type="compositionally biased region" description="Low complexity" evidence="16">
    <location>
        <begin position="495"/>
        <end position="514"/>
    </location>
</feature>
<feature type="compositionally biased region" description="Low complexity" evidence="16">
    <location>
        <begin position="666"/>
        <end position="681"/>
    </location>
</feature>
<feature type="compositionally biased region" description="Gly residues" evidence="16">
    <location>
        <begin position="19"/>
        <end position="36"/>
    </location>
</feature>
<dbReference type="InterPro" id="IPR003892">
    <property type="entry name" value="CUE"/>
</dbReference>
<dbReference type="InterPro" id="IPR041803">
    <property type="entry name" value="DEF1_CUE"/>
</dbReference>
<dbReference type="PROSITE" id="PS51140">
    <property type="entry name" value="CUE"/>
    <property type="match status" value="1"/>
</dbReference>
<feature type="region of interest" description="Disordered" evidence="16">
    <location>
        <begin position="1"/>
        <end position="51"/>
    </location>
</feature>
<feature type="domain" description="CUE" evidence="17">
    <location>
        <begin position="63"/>
        <end position="106"/>
    </location>
</feature>
<feature type="compositionally biased region" description="Polar residues" evidence="16">
    <location>
        <begin position="682"/>
        <end position="692"/>
    </location>
</feature>
<dbReference type="SUPFAM" id="SSF46934">
    <property type="entry name" value="UBA-like"/>
    <property type="match status" value="1"/>
</dbReference>
<evidence type="ECO:0000256" key="14">
    <source>
        <dbReference type="ARBA" id="ARBA00023204"/>
    </source>
</evidence>
<evidence type="ECO:0000256" key="3">
    <source>
        <dbReference type="ARBA" id="ARBA00004574"/>
    </source>
</evidence>
<feature type="compositionally biased region" description="Pro residues" evidence="16">
    <location>
        <begin position="221"/>
        <end position="231"/>
    </location>
</feature>